<keyword evidence="2" id="KW-0472">Membrane</keyword>
<name>A0A7I8VJS3_9ANNE</name>
<dbReference type="Proteomes" id="UP000549394">
    <property type="component" value="Unassembled WGS sequence"/>
</dbReference>
<keyword evidence="3" id="KW-0732">Signal</keyword>
<evidence type="ECO:0000313" key="4">
    <source>
        <dbReference type="EMBL" id="CAD5115685.1"/>
    </source>
</evidence>
<feature type="transmembrane region" description="Helical" evidence="2">
    <location>
        <begin position="211"/>
        <end position="236"/>
    </location>
</feature>
<keyword evidence="5" id="KW-1185">Reference proteome</keyword>
<comment type="caution">
    <text evidence="4">The sequence shown here is derived from an EMBL/GenBank/DDBJ whole genome shotgun (WGS) entry which is preliminary data.</text>
</comment>
<feature type="compositionally biased region" description="Low complexity" evidence="1">
    <location>
        <begin position="299"/>
        <end position="314"/>
    </location>
</feature>
<dbReference type="EMBL" id="CAJFCJ010000006">
    <property type="protein sequence ID" value="CAD5115685.1"/>
    <property type="molecule type" value="Genomic_DNA"/>
</dbReference>
<gene>
    <name evidence="4" type="ORF">DGYR_LOCUS4397</name>
</gene>
<dbReference type="AlphaFoldDB" id="A0A7I8VJS3"/>
<evidence type="ECO:0000256" key="2">
    <source>
        <dbReference type="SAM" id="Phobius"/>
    </source>
</evidence>
<sequence length="372" mass="41053">MISFYSRLLIILLFNFLTNLQADKSKTIRILMSAEDDRFETNEPRLLVRHGDSLEFICPENTNVSLRYSTTKGLYSCPTNLDSPILVDCSPDMKAKSYLFAVQGSVSSNPFQDPIKCWDSVYFTMGTKTETCIKRNLKLNVTVDCSTATTAYTTKETTSWTVTNTQESQGATETLSTASSSVTIVPTTISSGFPLDRGKSNGTSGLSDKSVLYIAIGVSSSCLIILIVISSVVCLVRRRRRESRKPTSGKTSSDYSSSTDNSRFGHLSRPDFPERLGNEPIPRERSYSSVSLDLEQHRSSTSLSSLPDSTKSVSRGASSRPLPPTPVDGATFRSVASSEHQYEEIPDWNKGMVHKQFNQRNFPTALSHSIVV</sequence>
<evidence type="ECO:0000256" key="3">
    <source>
        <dbReference type="SAM" id="SignalP"/>
    </source>
</evidence>
<keyword evidence="2" id="KW-1133">Transmembrane helix</keyword>
<protein>
    <submittedName>
        <fullName evidence="4">DgyrCDS4637</fullName>
    </submittedName>
</protein>
<proteinExistence type="predicted"/>
<evidence type="ECO:0000313" key="5">
    <source>
        <dbReference type="Proteomes" id="UP000549394"/>
    </source>
</evidence>
<reference evidence="4 5" key="1">
    <citation type="submission" date="2020-08" db="EMBL/GenBank/DDBJ databases">
        <authorList>
            <person name="Hejnol A."/>
        </authorList>
    </citation>
    <scope>NUCLEOTIDE SEQUENCE [LARGE SCALE GENOMIC DNA]</scope>
</reference>
<feature type="signal peptide" evidence="3">
    <location>
        <begin position="1"/>
        <end position="22"/>
    </location>
</feature>
<accession>A0A7I8VJS3</accession>
<feature type="compositionally biased region" description="Basic and acidic residues" evidence="1">
    <location>
        <begin position="268"/>
        <end position="286"/>
    </location>
</feature>
<feature type="chain" id="PRO_5029550439" evidence="3">
    <location>
        <begin position="23"/>
        <end position="372"/>
    </location>
</feature>
<organism evidence="4 5">
    <name type="scientific">Dimorphilus gyrociliatus</name>
    <dbReference type="NCBI Taxonomy" id="2664684"/>
    <lineage>
        <taxon>Eukaryota</taxon>
        <taxon>Metazoa</taxon>
        <taxon>Spiralia</taxon>
        <taxon>Lophotrochozoa</taxon>
        <taxon>Annelida</taxon>
        <taxon>Polychaeta</taxon>
        <taxon>Polychaeta incertae sedis</taxon>
        <taxon>Dinophilidae</taxon>
        <taxon>Dimorphilus</taxon>
    </lineage>
</organism>
<feature type="compositionally biased region" description="Low complexity" evidence="1">
    <location>
        <begin position="248"/>
        <end position="262"/>
    </location>
</feature>
<feature type="region of interest" description="Disordered" evidence="1">
    <location>
        <begin position="239"/>
        <end position="330"/>
    </location>
</feature>
<keyword evidence="2" id="KW-0812">Transmembrane</keyword>
<evidence type="ECO:0000256" key="1">
    <source>
        <dbReference type="SAM" id="MobiDB-lite"/>
    </source>
</evidence>